<name>C8WRI6_ALIAD</name>
<evidence type="ECO:0000256" key="1">
    <source>
        <dbReference type="ARBA" id="ARBA00005336"/>
    </source>
</evidence>
<dbReference type="EMBL" id="CP001727">
    <property type="protein sequence ID" value="ACV57391.1"/>
    <property type="molecule type" value="Genomic_DNA"/>
</dbReference>
<dbReference type="InterPro" id="IPR026891">
    <property type="entry name" value="Fn3-like"/>
</dbReference>
<keyword evidence="4" id="KW-0326">Glycosidase</keyword>
<dbReference type="GO" id="GO:0005975">
    <property type="term" value="P:carbohydrate metabolic process"/>
    <property type="evidence" value="ECO:0007669"/>
    <property type="project" value="InterPro"/>
</dbReference>
<dbReference type="Pfam" id="PF01915">
    <property type="entry name" value="Glyco_hydro_3_C"/>
    <property type="match status" value="1"/>
</dbReference>
<dbReference type="InterPro" id="IPR002772">
    <property type="entry name" value="Glyco_hydro_3_C"/>
</dbReference>
<dbReference type="Gene3D" id="3.40.50.1700">
    <property type="entry name" value="Glycoside hydrolase family 3 C-terminal domain"/>
    <property type="match status" value="1"/>
</dbReference>
<dbReference type="PANTHER" id="PTHR42715:SF10">
    <property type="entry name" value="BETA-GLUCOSIDASE"/>
    <property type="match status" value="1"/>
</dbReference>
<dbReference type="SUPFAM" id="SSF52279">
    <property type="entry name" value="Beta-D-glucan exohydrolase, C-terminal domain"/>
    <property type="match status" value="1"/>
</dbReference>
<feature type="domain" description="Fibronectin type III-like" evidence="5">
    <location>
        <begin position="579"/>
        <end position="649"/>
    </location>
</feature>
<evidence type="ECO:0000256" key="2">
    <source>
        <dbReference type="ARBA" id="ARBA00022801"/>
    </source>
</evidence>
<sequence length="757" mass="82864">MSYRDLVSRLTLEEKASLCSGLNFWQTKPIERLGIPSLCMTDGPHGVRLQRQGGSFTDSEPATCFPTAAALASSWDPALVERIGQALGDECRALGVHVLLGPGANIKRSPLCGRNFEYFSEDPLLSSEMAAAHIRGVQSRGVGSSLKHFAANNQEYRRMTTSAEVDERTLREIYLASFEGAVKGGRPWTVMCAYNRLNGTYCSEHPWLLTQVLRREWGFDGVVVSDWGAVNDRVQGLAAGLDLEMPGGPYAQDAEIVQAVRDGRLDEAVLDAAVERLLALIDRAYRPQGDSADLDAHHRLARQAAAESMVLLKNDGAVLPIAPGRRVAVIGAFAVSPRYQGGGSSHVNPARLDEPLAEMRRAFGDQLVLYAPGYALDDDAPRLELIEEAVRAAAQADVAAIFAGLPESWESEGYDRPHMRMPDAHVALIEAVTSAQPRTVVVLSNGAPVEMPWIHRVPAVIEAYLAGQAFGGAIADVLSGAVNPSGKLAETFPLRLEHNPSHPYFPGEGDRSEYREGVFVGYRYYDTKEMDVLFPFGHGLSYTTFEYEAIRMSREQVRDDDVLTVQVDVRNTGQRAGKEVVQVYVEPRSSRVVRPRRELRAFAKVALAPGETRTVEFQLGKRAFAYYDVDAGDFAVESGWYEIRVGSSSRDLRLTASVEVTSAAPRRPVSVHANAALGDLLDDPATGPVLRELLKEKLADSPLGSEMDANPMFEAFMRFTPIGRVTTLFGVPRDENERVLAKLRAAQEEGQPEEGRG</sequence>
<dbReference type="CAZy" id="GH3">
    <property type="family name" value="Glycoside Hydrolase Family 3"/>
</dbReference>
<dbReference type="HOGENOM" id="CLU_004542_4_1_9"/>
<organism evidence="6 7">
    <name type="scientific">Alicyclobacillus acidocaldarius subsp. acidocaldarius (strain ATCC 27009 / DSM 446 / BCRC 14685 / JCM 5260 / KCTC 1825 / NBRC 15652 / NCIMB 11725 / NRRL B-14509 / 104-IA)</name>
    <name type="common">Bacillus acidocaldarius</name>
    <dbReference type="NCBI Taxonomy" id="521098"/>
    <lineage>
        <taxon>Bacteria</taxon>
        <taxon>Bacillati</taxon>
        <taxon>Bacillota</taxon>
        <taxon>Bacilli</taxon>
        <taxon>Bacillales</taxon>
        <taxon>Alicyclobacillaceae</taxon>
        <taxon>Alicyclobacillus</taxon>
    </lineage>
</organism>
<dbReference type="AlphaFoldDB" id="C8WRI6"/>
<dbReference type="SUPFAM" id="SSF51445">
    <property type="entry name" value="(Trans)glycosidases"/>
    <property type="match status" value="1"/>
</dbReference>
<gene>
    <name evidence="6" type="ordered locus">Aaci_0332</name>
</gene>
<dbReference type="RefSeq" id="WP_012809765.1">
    <property type="nucleotide sequence ID" value="NC_013205.1"/>
</dbReference>
<dbReference type="InterPro" id="IPR013783">
    <property type="entry name" value="Ig-like_fold"/>
</dbReference>
<reference evidence="7" key="1">
    <citation type="submission" date="2009-09" db="EMBL/GenBank/DDBJ databases">
        <title>The complete chromosome of Alicyclobacillus acidocaldarius subsp. acidocaldarius DSM 446.</title>
        <authorList>
            <consortium name="US DOE Joint Genome Institute (JGI-PGF)"/>
            <person name="Lucas S."/>
            <person name="Copeland A."/>
            <person name="Lapidus A."/>
            <person name="Glavina del Rio T."/>
            <person name="Dalin E."/>
            <person name="Tice H."/>
            <person name="Bruce D."/>
            <person name="Goodwin L."/>
            <person name="Pitluck S."/>
            <person name="Kyrpides N."/>
            <person name="Mavromatis K."/>
            <person name="Ivanova N."/>
            <person name="Ovchinnikova G."/>
            <person name="Chertkov O."/>
            <person name="Sims D."/>
            <person name="Brettin T."/>
            <person name="Detter J.C."/>
            <person name="Han C."/>
            <person name="Larimer F."/>
            <person name="Land M."/>
            <person name="Hauser L."/>
            <person name="Markowitz V."/>
            <person name="Cheng J.-F."/>
            <person name="Hugenholtz P."/>
            <person name="Woyke T."/>
            <person name="Wu D."/>
            <person name="Pukall R."/>
            <person name="Klenk H.-P."/>
            <person name="Eisen J.A."/>
        </authorList>
    </citation>
    <scope>NUCLEOTIDE SEQUENCE [LARGE SCALE GENOMIC DNA]</scope>
    <source>
        <strain evidence="7">ATCC 27009 / DSM 446 / BCRC 14685 / JCM 5260 / KCTC 1825 / NBRC 15652 / NCIMB 11725 / NRRL B-14509 / 104-IA</strain>
    </source>
</reference>
<accession>C8WRI6</accession>
<dbReference type="Pfam" id="PF14310">
    <property type="entry name" value="Fn3-like"/>
    <property type="match status" value="1"/>
</dbReference>
<dbReference type="KEGG" id="aac:Aaci_0332"/>
<dbReference type="PROSITE" id="PS00775">
    <property type="entry name" value="GLYCOSYL_HYDROL_F3"/>
    <property type="match status" value="1"/>
</dbReference>
<dbReference type="GO" id="GO:0008422">
    <property type="term" value="F:beta-glucosidase activity"/>
    <property type="evidence" value="ECO:0007669"/>
    <property type="project" value="UniProtKB-ARBA"/>
</dbReference>
<dbReference type="Proteomes" id="UP000001917">
    <property type="component" value="Chromosome"/>
</dbReference>
<dbReference type="Gene3D" id="2.60.40.10">
    <property type="entry name" value="Immunoglobulins"/>
    <property type="match status" value="1"/>
</dbReference>
<dbReference type="STRING" id="521098.Aaci_0332"/>
<comment type="similarity">
    <text evidence="1 4">Belongs to the glycosyl hydrolase 3 family.</text>
</comment>
<dbReference type="InterPro" id="IPR036962">
    <property type="entry name" value="Glyco_hydro_3_N_sf"/>
</dbReference>
<keyword evidence="7" id="KW-1185">Reference proteome</keyword>
<evidence type="ECO:0000259" key="5">
    <source>
        <dbReference type="SMART" id="SM01217"/>
    </source>
</evidence>
<evidence type="ECO:0000256" key="3">
    <source>
        <dbReference type="ARBA" id="ARBA00023277"/>
    </source>
</evidence>
<dbReference type="PRINTS" id="PR00133">
    <property type="entry name" value="GLHYDRLASE3"/>
</dbReference>
<evidence type="ECO:0000256" key="4">
    <source>
        <dbReference type="RuleBase" id="RU361161"/>
    </source>
</evidence>
<keyword evidence="3" id="KW-0119">Carbohydrate metabolism</keyword>
<dbReference type="InterPro" id="IPR036881">
    <property type="entry name" value="Glyco_hydro_3_C_sf"/>
</dbReference>
<reference evidence="6 7" key="2">
    <citation type="journal article" date="2010" name="Stand. Genomic Sci.">
        <title>Complete genome sequence of Alicyclobacillus acidocaldarius type strain (104-IA).</title>
        <authorList>
            <person name="Mavromatis K."/>
            <person name="Sikorski J."/>
            <person name="Lapidus A."/>
            <person name="Glavina Del Rio T."/>
            <person name="Copeland A."/>
            <person name="Tice H."/>
            <person name="Cheng J.F."/>
            <person name="Lucas S."/>
            <person name="Chen F."/>
            <person name="Nolan M."/>
            <person name="Bruce D."/>
            <person name="Goodwin L."/>
            <person name="Pitluck S."/>
            <person name="Ivanova N."/>
            <person name="Ovchinnikova G."/>
            <person name="Pati A."/>
            <person name="Chen A."/>
            <person name="Palaniappan K."/>
            <person name="Land M."/>
            <person name="Hauser L."/>
            <person name="Chang Y.J."/>
            <person name="Jeffries C.D."/>
            <person name="Chain P."/>
            <person name="Meincke L."/>
            <person name="Sims D."/>
            <person name="Chertkov O."/>
            <person name="Han C."/>
            <person name="Brettin T."/>
            <person name="Detter J.C."/>
            <person name="Wahrenburg C."/>
            <person name="Rohde M."/>
            <person name="Pukall R."/>
            <person name="Goker M."/>
            <person name="Bristow J."/>
            <person name="Eisen J.A."/>
            <person name="Markowitz V."/>
            <person name="Hugenholtz P."/>
            <person name="Klenk H.P."/>
            <person name="Kyrpides N.C."/>
        </authorList>
    </citation>
    <scope>NUCLEOTIDE SEQUENCE [LARGE SCALE GENOMIC DNA]</scope>
    <source>
        <strain evidence="7">ATCC 27009 / DSM 446 / BCRC 14685 / JCM 5260 / KCTC 1825 / NBRC 15652 / NCIMB 11725 / NRRL B-14509 / 104-IA</strain>
    </source>
</reference>
<dbReference type="Gene3D" id="3.20.20.300">
    <property type="entry name" value="Glycoside hydrolase, family 3, N-terminal domain"/>
    <property type="match status" value="1"/>
</dbReference>
<evidence type="ECO:0000313" key="7">
    <source>
        <dbReference type="Proteomes" id="UP000001917"/>
    </source>
</evidence>
<dbReference type="InterPro" id="IPR017853">
    <property type="entry name" value="GH"/>
</dbReference>
<protein>
    <submittedName>
        <fullName evidence="6">Glycoside hydrolase family 3 domain protein</fullName>
    </submittedName>
</protein>
<dbReference type="eggNOG" id="COG1472">
    <property type="taxonomic scope" value="Bacteria"/>
</dbReference>
<dbReference type="SMART" id="SM01217">
    <property type="entry name" value="Fn3_like"/>
    <property type="match status" value="1"/>
</dbReference>
<evidence type="ECO:0000313" key="6">
    <source>
        <dbReference type="EMBL" id="ACV57391.1"/>
    </source>
</evidence>
<dbReference type="FunFam" id="2.60.40.10:FF:000495">
    <property type="entry name" value="Periplasmic beta-glucosidase"/>
    <property type="match status" value="1"/>
</dbReference>
<proteinExistence type="inferred from homology"/>
<keyword evidence="2 4" id="KW-0378">Hydrolase</keyword>
<dbReference type="InterPro" id="IPR019800">
    <property type="entry name" value="Glyco_hydro_3_AS"/>
</dbReference>
<dbReference type="Pfam" id="PF00933">
    <property type="entry name" value="Glyco_hydro_3"/>
    <property type="match status" value="1"/>
</dbReference>
<dbReference type="InterPro" id="IPR001764">
    <property type="entry name" value="Glyco_hydro_3_N"/>
</dbReference>
<dbReference type="PANTHER" id="PTHR42715">
    <property type="entry name" value="BETA-GLUCOSIDASE"/>
    <property type="match status" value="1"/>
</dbReference>
<dbReference type="InterPro" id="IPR050288">
    <property type="entry name" value="Cellulose_deg_GH3"/>
</dbReference>